<dbReference type="InterPro" id="IPR028259">
    <property type="entry name" value="AP2-like_int_N"/>
</dbReference>
<feature type="domain" description="Tyr recombinase" evidence="6">
    <location>
        <begin position="189"/>
        <end position="396"/>
    </location>
</feature>
<evidence type="ECO:0000256" key="3">
    <source>
        <dbReference type="ARBA" id="ARBA00023125"/>
    </source>
</evidence>
<dbReference type="InterPro" id="IPR044068">
    <property type="entry name" value="CB"/>
</dbReference>
<keyword evidence="3 5" id="KW-0238">DNA-binding</keyword>
<accession>A0A7S8CDZ5</accession>
<dbReference type="PROSITE" id="PS51900">
    <property type="entry name" value="CB"/>
    <property type="match status" value="1"/>
</dbReference>
<keyword evidence="9" id="KW-1185">Reference proteome</keyword>
<dbReference type="InterPro" id="IPR013762">
    <property type="entry name" value="Integrase-like_cat_sf"/>
</dbReference>
<dbReference type="GO" id="GO:0006310">
    <property type="term" value="P:DNA recombination"/>
    <property type="evidence" value="ECO:0007669"/>
    <property type="project" value="UniProtKB-KW"/>
</dbReference>
<evidence type="ECO:0000313" key="9">
    <source>
        <dbReference type="Proteomes" id="UP000593626"/>
    </source>
</evidence>
<dbReference type="InterPro" id="IPR011010">
    <property type="entry name" value="DNA_brk_join_enz"/>
</dbReference>
<dbReference type="EMBL" id="CP049742">
    <property type="protein sequence ID" value="QPC48211.1"/>
    <property type="molecule type" value="Genomic_DNA"/>
</dbReference>
<dbReference type="Gene3D" id="1.10.443.10">
    <property type="entry name" value="Intergrase catalytic core"/>
    <property type="match status" value="1"/>
</dbReference>
<dbReference type="InterPro" id="IPR010998">
    <property type="entry name" value="Integrase_recombinase_N"/>
</dbReference>
<keyword evidence="4" id="KW-0233">DNA recombination</keyword>
<dbReference type="AlphaFoldDB" id="A0A7S8CDZ5"/>
<evidence type="ECO:0000259" key="6">
    <source>
        <dbReference type="PROSITE" id="PS51898"/>
    </source>
</evidence>
<evidence type="ECO:0000313" key="8">
    <source>
        <dbReference type="EMBL" id="QPC48211.1"/>
    </source>
</evidence>
<dbReference type="Pfam" id="PF14659">
    <property type="entry name" value="Phage_int_SAM_3"/>
    <property type="match status" value="1"/>
</dbReference>
<reference evidence="8 9" key="1">
    <citation type="submission" date="2019-07" db="EMBL/GenBank/DDBJ databases">
        <title>Genome sequence of 2 isolates from Red Sea Mangroves.</title>
        <authorList>
            <person name="Sefrji F."/>
            <person name="Michoud G."/>
            <person name="Merlino G."/>
            <person name="Daffonchio D."/>
        </authorList>
    </citation>
    <scope>NUCLEOTIDE SEQUENCE [LARGE SCALE GENOMIC DNA]</scope>
    <source>
        <strain evidence="8 9">R1DC41</strain>
    </source>
</reference>
<evidence type="ECO:0000259" key="7">
    <source>
        <dbReference type="PROSITE" id="PS51900"/>
    </source>
</evidence>
<dbReference type="InterPro" id="IPR050090">
    <property type="entry name" value="Tyrosine_recombinase_XerCD"/>
</dbReference>
<dbReference type="Pfam" id="PF14657">
    <property type="entry name" value="Arm-DNA-bind_4"/>
    <property type="match status" value="1"/>
</dbReference>
<dbReference type="CDD" id="cd01189">
    <property type="entry name" value="INT_ICEBs1_C_like"/>
    <property type="match status" value="1"/>
</dbReference>
<evidence type="ECO:0000256" key="5">
    <source>
        <dbReference type="PROSITE-ProRule" id="PRU01248"/>
    </source>
</evidence>
<name>A0A7S8CDZ5_9BACI</name>
<gene>
    <name evidence="8" type="ORF">G8O30_15450</name>
</gene>
<dbReference type="RefSeq" id="WP_239672898.1">
    <property type="nucleotide sequence ID" value="NZ_CP049742.1"/>
</dbReference>
<protein>
    <submittedName>
        <fullName evidence="8">Site-specific integrase</fullName>
    </submittedName>
</protein>
<sequence>MKGTYKRRGCTCEDERKCGCGKRWSYWLDIGRDPLTGKRKQLCRGGFQTKHDAEMAAASVMADLREGTYMEQSNILFKDFVELWIPLYVERKGPKPGTVRLKKYAIKKLLPYLAHLKIKDITEQRYQEALNHLQDSGLSKTTLEGIHSTGNMIFQMAVNKKYIKYNPTLESYIKKDVSSEKDIIDVRNTIPKYLEKDELKIFLDSANSDGLYMDSLIFTLLAYTGIRVGELVALKWNDVNMEKKTLTISKTYYNEKNNIAKYEILPPKTKKANRKLFVSSTVIRLLLQIKEEQDQLIQRLGKGYEDRGFIFTNVRTYPGLPILTTLVASRMKRVLKNCNLHPGMTPHTLRHTHTSLLAEANVELDDIRDRLGHEDDDITRKIYLHVTDPVNKEVSDKFDDLMNSF</sequence>
<evidence type="ECO:0000256" key="4">
    <source>
        <dbReference type="ARBA" id="ARBA00023172"/>
    </source>
</evidence>
<dbReference type="GO" id="GO:0015074">
    <property type="term" value="P:DNA integration"/>
    <property type="evidence" value="ECO:0007669"/>
    <property type="project" value="UniProtKB-KW"/>
</dbReference>
<dbReference type="InterPro" id="IPR004107">
    <property type="entry name" value="Integrase_SAM-like_N"/>
</dbReference>
<dbReference type="PANTHER" id="PTHR30349">
    <property type="entry name" value="PHAGE INTEGRASE-RELATED"/>
    <property type="match status" value="1"/>
</dbReference>
<organism evidence="8 9">
    <name type="scientific">Mangrovibacillus cuniculi</name>
    <dbReference type="NCBI Taxonomy" id="2593652"/>
    <lineage>
        <taxon>Bacteria</taxon>
        <taxon>Bacillati</taxon>
        <taxon>Bacillota</taxon>
        <taxon>Bacilli</taxon>
        <taxon>Bacillales</taxon>
        <taxon>Bacillaceae</taxon>
        <taxon>Mangrovibacillus</taxon>
    </lineage>
</organism>
<feature type="domain" description="Core-binding (CB)" evidence="7">
    <location>
        <begin position="71"/>
        <end position="158"/>
    </location>
</feature>
<dbReference type="PANTHER" id="PTHR30349:SF64">
    <property type="entry name" value="PROPHAGE INTEGRASE INTD-RELATED"/>
    <property type="match status" value="1"/>
</dbReference>
<dbReference type="Pfam" id="PF00589">
    <property type="entry name" value="Phage_integrase"/>
    <property type="match status" value="1"/>
</dbReference>
<dbReference type="SUPFAM" id="SSF56349">
    <property type="entry name" value="DNA breaking-rejoining enzymes"/>
    <property type="match status" value="1"/>
</dbReference>
<evidence type="ECO:0000256" key="1">
    <source>
        <dbReference type="ARBA" id="ARBA00008857"/>
    </source>
</evidence>
<comment type="similarity">
    <text evidence="1">Belongs to the 'phage' integrase family.</text>
</comment>
<proteinExistence type="inferred from homology"/>
<evidence type="ECO:0000256" key="2">
    <source>
        <dbReference type="ARBA" id="ARBA00022908"/>
    </source>
</evidence>
<dbReference type="PROSITE" id="PS51898">
    <property type="entry name" value="TYR_RECOMBINASE"/>
    <property type="match status" value="1"/>
</dbReference>
<dbReference type="InterPro" id="IPR002104">
    <property type="entry name" value="Integrase_catalytic"/>
</dbReference>
<dbReference type="Gene3D" id="1.10.150.130">
    <property type="match status" value="1"/>
</dbReference>
<keyword evidence="2" id="KW-0229">DNA integration</keyword>
<dbReference type="GO" id="GO:0003677">
    <property type="term" value="F:DNA binding"/>
    <property type="evidence" value="ECO:0007669"/>
    <property type="project" value="UniProtKB-UniRule"/>
</dbReference>
<dbReference type="KEGG" id="mcui:G8O30_15450"/>
<dbReference type="Proteomes" id="UP000593626">
    <property type="component" value="Chromosome"/>
</dbReference>